<organism evidence="1 2">
    <name type="scientific">Chryseobacterium populi</name>
    <dbReference type="NCBI Taxonomy" id="1144316"/>
    <lineage>
        <taxon>Bacteria</taxon>
        <taxon>Pseudomonadati</taxon>
        <taxon>Bacteroidota</taxon>
        <taxon>Flavobacteriia</taxon>
        <taxon>Flavobacteriales</taxon>
        <taxon>Weeksellaceae</taxon>
        <taxon>Chryseobacterium group</taxon>
        <taxon>Chryseobacterium</taxon>
    </lineage>
</organism>
<name>J2KQM6_9FLAO</name>
<keyword evidence="2" id="KW-1185">Reference proteome</keyword>
<gene>
    <name evidence="1" type="ORF">PMI13_00510</name>
</gene>
<dbReference type="RefSeq" id="WP_007840353.1">
    <property type="nucleotide sequence ID" value="NZ_AKJY01000006.1"/>
</dbReference>
<sequence>MAKKTITELKDYFEAGKRPTESQFDDLIDSYVHLDDNEFVNLKSSEYETKLEFPADYQIGDYVEFLGFGSIAANASGFYEISIAYTRGNIASAATHIASASHSNHDLWRECGTINKNNYVDGNDNVCFTVDVNGGLSKFRIRALKVRGNTESKMQVVIKVRAINKNQSWQALDNRGNTTETVVRQPMTNEWDLWVGNTFSPESAKIGLKVNNEGNVGIGTPLPETIFHVKAPDNRGNVDYISGLFDRNEAAGGSNKITIKYHSSADLEVNSGYTGSGFRYGNYSDFNIVNNGLSDTFGAINFITNSQVRNTIAANGNFGIGTVNPESKLDVRFEGEPKTIKFMDAANSVDTMNSMLRFTWYNDTADLGMVRGGSANIQAMAMRVNQNEVARFASNGNAAFQGKVEAKEFLVSTTPTADFVFAADYNLRNMHDLEKFISEKNHLPEIPSAQEMTENGLSVGEFQIKLLQKIEELTLYMISQSKEIENLKSKLNHG</sequence>
<protein>
    <submittedName>
        <fullName evidence="1">Uncharacterized protein</fullName>
    </submittedName>
</protein>
<dbReference type="PATRIC" id="fig|1144316.3.peg.524"/>
<dbReference type="OrthoDB" id="658938at2"/>
<proteinExistence type="predicted"/>
<comment type="caution">
    <text evidence="1">The sequence shown here is derived from an EMBL/GenBank/DDBJ whole genome shotgun (WGS) entry which is preliminary data.</text>
</comment>
<reference evidence="1 2" key="1">
    <citation type="journal article" date="2012" name="J. Bacteriol.">
        <title>Twenty-one genome sequences from Pseudomonas species and 19 genome sequences from diverse bacteria isolated from the rhizosphere and endosphere of Populus deltoides.</title>
        <authorList>
            <person name="Brown S.D."/>
            <person name="Utturkar S.M."/>
            <person name="Klingeman D.M."/>
            <person name="Johnson C.M."/>
            <person name="Martin S.L."/>
            <person name="Land M.L."/>
            <person name="Lu T.Y."/>
            <person name="Schadt C.W."/>
            <person name="Doktycz M.J."/>
            <person name="Pelletier D.A."/>
        </authorList>
    </citation>
    <scope>NUCLEOTIDE SEQUENCE [LARGE SCALE GENOMIC DNA]</scope>
    <source>
        <strain evidence="1 2">CF314</strain>
    </source>
</reference>
<dbReference type="EMBL" id="AKJY01000006">
    <property type="protein sequence ID" value="EJL75363.1"/>
    <property type="molecule type" value="Genomic_DNA"/>
</dbReference>
<dbReference type="Proteomes" id="UP000007509">
    <property type="component" value="Unassembled WGS sequence"/>
</dbReference>
<dbReference type="AlphaFoldDB" id="J2KQM6"/>
<evidence type="ECO:0000313" key="2">
    <source>
        <dbReference type="Proteomes" id="UP000007509"/>
    </source>
</evidence>
<accession>J2KQM6</accession>
<evidence type="ECO:0000313" key="1">
    <source>
        <dbReference type="EMBL" id="EJL75363.1"/>
    </source>
</evidence>